<reference evidence="1 2" key="1">
    <citation type="submission" date="2017-10" db="EMBL/GenBank/DDBJ databases">
        <title>Bacillus sp. nov., a halophilic bacterium isolated from a Keqin Lake.</title>
        <authorList>
            <person name="Wang H."/>
        </authorList>
    </citation>
    <scope>NUCLEOTIDE SEQUENCE [LARGE SCALE GENOMIC DNA]</scope>
    <source>
        <strain evidence="1 2">KQ-12</strain>
    </source>
</reference>
<gene>
    <name evidence="1" type="ORF">CR194_16265</name>
</gene>
<dbReference type="OrthoDB" id="9813383at2"/>
<dbReference type="Gene3D" id="3.40.50.880">
    <property type="match status" value="1"/>
</dbReference>
<keyword evidence="1" id="KW-0378">Hydrolase</keyword>
<sequence>MKPVIGITSSYLDERTLQTSYDNVDSIVKAGGIPLVFPNITKVEDIDTYVSQFDGLLVTGGGDIDPTLFKEEPHQKLGLIHPNRDEFETILIRKCMEQDKAILAICRGCQILNIACGGDMYQDIYSQIDKRLLQHSQQAPRSHASHYINVSKGSLLHKITDLSSYKVNSYHHQANREMAANLKVSARASDQVIEAIEGTDHSFVVGVQWHPECMTGTEDLPSVKLFTAFIEASKKGLTKTKLDE</sequence>
<comment type="caution">
    <text evidence="1">The sequence shown here is derived from an EMBL/GenBank/DDBJ whole genome shotgun (WGS) entry which is preliminary data.</text>
</comment>
<dbReference type="InterPro" id="IPR029062">
    <property type="entry name" value="Class_I_gatase-like"/>
</dbReference>
<dbReference type="GO" id="GO:0033969">
    <property type="term" value="F:gamma-glutamyl-gamma-aminobutyrate hydrolase activity"/>
    <property type="evidence" value="ECO:0007669"/>
    <property type="project" value="TreeGrafter"/>
</dbReference>
<dbReference type="PROSITE" id="PS51273">
    <property type="entry name" value="GATASE_TYPE_1"/>
    <property type="match status" value="1"/>
</dbReference>
<name>A0A323TIA9_9BACI</name>
<dbReference type="CDD" id="cd01745">
    <property type="entry name" value="GATase1_2"/>
    <property type="match status" value="1"/>
</dbReference>
<protein>
    <submittedName>
        <fullName evidence="1">Gamma-glutamyl-gamma-aminobutyrate hydrolase</fullName>
    </submittedName>
</protein>
<dbReference type="SUPFAM" id="SSF52317">
    <property type="entry name" value="Class I glutamine amidotransferase-like"/>
    <property type="match status" value="1"/>
</dbReference>
<keyword evidence="2" id="KW-1185">Reference proteome</keyword>
<dbReference type="Proteomes" id="UP000248214">
    <property type="component" value="Unassembled WGS sequence"/>
</dbReference>
<evidence type="ECO:0000313" key="1">
    <source>
        <dbReference type="EMBL" id="PYZ92383.1"/>
    </source>
</evidence>
<proteinExistence type="predicted"/>
<dbReference type="EMBL" id="PDOD01000004">
    <property type="protein sequence ID" value="PYZ92383.1"/>
    <property type="molecule type" value="Genomic_DNA"/>
</dbReference>
<evidence type="ECO:0000313" key="2">
    <source>
        <dbReference type="Proteomes" id="UP000248214"/>
    </source>
</evidence>
<organism evidence="1 2">
    <name type="scientific">Salipaludibacillus keqinensis</name>
    <dbReference type="NCBI Taxonomy" id="2045207"/>
    <lineage>
        <taxon>Bacteria</taxon>
        <taxon>Bacillati</taxon>
        <taxon>Bacillota</taxon>
        <taxon>Bacilli</taxon>
        <taxon>Bacillales</taxon>
        <taxon>Bacillaceae</taxon>
    </lineage>
</organism>
<dbReference type="InterPro" id="IPR011697">
    <property type="entry name" value="Peptidase_C26"/>
</dbReference>
<dbReference type="InterPro" id="IPR044668">
    <property type="entry name" value="PuuD-like"/>
</dbReference>
<dbReference type="Pfam" id="PF07722">
    <property type="entry name" value="Peptidase_C26"/>
    <property type="match status" value="1"/>
</dbReference>
<dbReference type="GO" id="GO:0005829">
    <property type="term" value="C:cytosol"/>
    <property type="evidence" value="ECO:0007669"/>
    <property type="project" value="TreeGrafter"/>
</dbReference>
<accession>A0A323TIA9</accession>
<dbReference type="AlphaFoldDB" id="A0A323TIA9"/>
<dbReference type="GO" id="GO:0006598">
    <property type="term" value="P:polyamine catabolic process"/>
    <property type="evidence" value="ECO:0007669"/>
    <property type="project" value="TreeGrafter"/>
</dbReference>
<dbReference type="PANTHER" id="PTHR43235:SF1">
    <property type="entry name" value="GLUTAMINE AMIDOTRANSFERASE PB2B2.05-RELATED"/>
    <property type="match status" value="1"/>
</dbReference>
<dbReference type="PANTHER" id="PTHR43235">
    <property type="entry name" value="GLUTAMINE AMIDOTRANSFERASE PB2B2.05-RELATED"/>
    <property type="match status" value="1"/>
</dbReference>